<proteinExistence type="predicted"/>
<keyword evidence="2" id="KW-1133">Transmembrane helix</keyword>
<protein>
    <submittedName>
        <fullName evidence="4">Uncharacterized protein</fullName>
    </submittedName>
</protein>
<name>A0A914QD44_9BILA</name>
<dbReference type="WBParaSite" id="PDA_v2.g29649.t1">
    <property type="protein sequence ID" value="PDA_v2.g29649.t1"/>
    <property type="gene ID" value="PDA_v2.g29649"/>
</dbReference>
<keyword evidence="3" id="KW-1185">Reference proteome</keyword>
<evidence type="ECO:0000313" key="3">
    <source>
        <dbReference type="Proteomes" id="UP000887578"/>
    </source>
</evidence>
<feature type="transmembrane region" description="Helical" evidence="2">
    <location>
        <begin position="61"/>
        <end position="87"/>
    </location>
</feature>
<reference evidence="4" key="1">
    <citation type="submission" date="2022-11" db="UniProtKB">
        <authorList>
            <consortium name="WormBaseParasite"/>
        </authorList>
    </citation>
    <scope>IDENTIFICATION</scope>
</reference>
<evidence type="ECO:0000313" key="4">
    <source>
        <dbReference type="WBParaSite" id="PDA_v2.g29649.t1"/>
    </source>
</evidence>
<accession>A0A914QD44</accession>
<feature type="compositionally biased region" description="Basic and acidic residues" evidence="1">
    <location>
        <begin position="171"/>
        <end position="180"/>
    </location>
</feature>
<keyword evidence="2" id="KW-0472">Membrane</keyword>
<organism evidence="3 4">
    <name type="scientific">Panagrolaimus davidi</name>
    <dbReference type="NCBI Taxonomy" id="227884"/>
    <lineage>
        <taxon>Eukaryota</taxon>
        <taxon>Metazoa</taxon>
        <taxon>Ecdysozoa</taxon>
        <taxon>Nematoda</taxon>
        <taxon>Chromadorea</taxon>
        <taxon>Rhabditida</taxon>
        <taxon>Tylenchina</taxon>
        <taxon>Panagrolaimomorpha</taxon>
        <taxon>Panagrolaimoidea</taxon>
        <taxon>Panagrolaimidae</taxon>
        <taxon>Panagrolaimus</taxon>
    </lineage>
</organism>
<evidence type="ECO:0000256" key="1">
    <source>
        <dbReference type="SAM" id="MobiDB-lite"/>
    </source>
</evidence>
<feature type="region of interest" description="Disordered" evidence="1">
    <location>
        <begin position="160"/>
        <end position="180"/>
    </location>
</feature>
<keyword evidence="2" id="KW-0812">Transmembrane</keyword>
<feature type="compositionally biased region" description="Low complexity" evidence="1">
    <location>
        <begin position="160"/>
        <end position="170"/>
    </location>
</feature>
<dbReference type="AlphaFoldDB" id="A0A914QD44"/>
<sequence>MLSMAANDPQSRIDKANESVNKAKEAANQLADAIEVHINDIIKFVRGTFGTIDTVFNIVNIIAFVVICGCFLFCIISPIIYIIATLIESITKCVRKCKGTNEKVDPNYVKLDERIANLEMNNGIKPPPRPTSSAATIDKNQNDATVSAAAANPSVAATASSVAQSGGQSVDAKESTQQKS</sequence>
<evidence type="ECO:0000256" key="2">
    <source>
        <dbReference type="SAM" id="Phobius"/>
    </source>
</evidence>
<dbReference type="Proteomes" id="UP000887578">
    <property type="component" value="Unplaced"/>
</dbReference>